<gene>
    <name evidence="2" type="ORF">FHQ18_03120</name>
</gene>
<evidence type="ECO:0000313" key="3">
    <source>
        <dbReference type="Proteomes" id="UP000322876"/>
    </source>
</evidence>
<dbReference type="Proteomes" id="UP000322876">
    <property type="component" value="Unassembled WGS sequence"/>
</dbReference>
<reference evidence="2 3" key="1">
    <citation type="submission" date="2019-06" db="EMBL/GenBank/DDBJ databases">
        <title>Genomic insights into carbon and energy metabolism of Deferribacter autotrophicus revealed new metabolic traits in the phylum Deferribacteres.</title>
        <authorList>
            <person name="Slobodkin A.I."/>
            <person name="Slobodkina G.B."/>
            <person name="Allioux M."/>
            <person name="Alain K."/>
            <person name="Jebbar M."/>
            <person name="Shadrin V."/>
            <person name="Kublanov I.V."/>
            <person name="Toshchakov S.V."/>
            <person name="Bonch-Osmolovskaya E.A."/>
        </authorList>
    </citation>
    <scope>NUCLEOTIDE SEQUENCE [LARGE SCALE GENOMIC DNA]</scope>
    <source>
        <strain evidence="2 3">SL50</strain>
    </source>
</reference>
<proteinExistence type="predicted"/>
<dbReference type="RefSeq" id="WP_149265714.1">
    <property type="nucleotide sequence ID" value="NZ_VFJB01000003.1"/>
</dbReference>
<dbReference type="AlphaFoldDB" id="A0A5A8F483"/>
<accession>A0A5A8F483</accession>
<evidence type="ECO:0000259" key="1">
    <source>
        <dbReference type="PROSITE" id="PS51085"/>
    </source>
</evidence>
<dbReference type="PANTHER" id="PTHR42895">
    <property type="entry name" value="IRON-SULFUR CLUSTER-BINDING PROTEIN-RELATED"/>
    <property type="match status" value="1"/>
</dbReference>
<dbReference type="Pfam" id="PF00111">
    <property type="entry name" value="Fer2"/>
    <property type="match status" value="1"/>
</dbReference>
<feature type="domain" description="2Fe-2S ferredoxin-type" evidence="1">
    <location>
        <begin position="5"/>
        <end position="102"/>
    </location>
</feature>
<dbReference type="InterPro" id="IPR012675">
    <property type="entry name" value="Beta-grasp_dom_sf"/>
</dbReference>
<dbReference type="Gene3D" id="3.10.20.30">
    <property type="match status" value="1"/>
</dbReference>
<dbReference type="SUPFAM" id="SSF54292">
    <property type="entry name" value="2Fe-2S ferredoxin-like"/>
    <property type="match status" value="1"/>
</dbReference>
<dbReference type="PANTHER" id="PTHR42895:SF2">
    <property type="entry name" value="IRON-SULFUR CLUSTER PROTEIN"/>
    <property type="match status" value="1"/>
</dbReference>
<sequence length="506" mass="58329">MFFGKKVKINVKNKNIVIEAKSGANLYDVLVENNIHIESLCKGNGQCGKCKVKIISADGKEINKPTKKDRLVLAKINLENGYRLACQYNVKSDIIVDTEEWIVEEDPNIVKVTVKKLNNNNTNENKLEFIQTNEEKDEKTNFETKDELTELKDGLILIQYPKGIKYFVYSASIGNVSFDGYVKTEEPLIDIIDNNLISDFIYNYVDVPDIDRILIILDKNSYNGTHLLNLVSYYTFNIGEMFCEIIQPLENPSNLLTFFRLLNLQDESLLIPFDNLQTIFYKKDNKLFVLDTKYISSSIDTEFLFSTGINPITDISEDFKEITIKDSYFEPDSLSPKVIFKAVASLKNYGIIDNNFQFKDRTELLDKIPIEILVKISKRDNETFFHIYRKKEISLSISNKQIEAIKELGDFIDALLKYCEKFIGKISNIIIYSFQDIEEAGTAFINLGLFPKKFSKKVSFFSGDPALLSIKFFSYKSVPAFINNHFKEVNNIELYKNENFNSLFKK</sequence>
<comment type="caution">
    <text evidence="2">The sequence shown here is derived from an EMBL/GenBank/DDBJ whole genome shotgun (WGS) entry which is preliminary data.</text>
</comment>
<dbReference type="EMBL" id="VFJB01000003">
    <property type="protein sequence ID" value="KAA0258954.1"/>
    <property type="molecule type" value="Genomic_DNA"/>
</dbReference>
<keyword evidence="3" id="KW-1185">Reference proteome</keyword>
<dbReference type="InterPro" id="IPR052911">
    <property type="entry name" value="Corrinoid_activation_enz"/>
</dbReference>
<dbReference type="InterPro" id="IPR036010">
    <property type="entry name" value="2Fe-2S_ferredoxin-like_sf"/>
</dbReference>
<dbReference type="GO" id="GO:0051536">
    <property type="term" value="F:iron-sulfur cluster binding"/>
    <property type="evidence" value="ECO:0007669"/>
    <property type="project" value="InterPro"/>
</dbReference>
<protein>
    <submittedName>
        <fullName evidence="2">2Fe-2S iron-sulfur cluster binding domain-containing protein</fullName>
    </submittedName>
</protein>
<dbReference type="OrthoDB" id="9810588at2"/>
<dbReference type="InterPro" id="IPR001041">
    <property type="entry name" value="2Fe-2S_ferredoxin-type"/>
</dbReference>
<dbReference type="PROSITE" id="PS51085">
    <property type="entry name" value="2FE2S_FER_2"/>
    <property type="match status" value="1"/>
</dbReference>
<dbReference type="CDD" id="cd00207">
    <property type="entry name" value="fer2"/>
    <property type="match status" value="1"/>
</dbReference>
<name>A0A5A8F483_9BACT</name>
<evidence type="ECO:0000313" key="2">
    <source>
        <dbReference type="EMBL" id="KAA0258954.1"/>
    </source>
</evidence>
<organism evidence="2 3">
    <name type="scientific">Deferribacter autotrophicus</name>
    <dbReference type="NCBI Taxonomy" id="500465"/>
    <lineage>
        <taxon>Bacteria</taxon>
        <taxon>Pseudomonadati</taxon>
        <taxon>Deferribacterota</taxon>
        <taxon>Deferribacteres</taxon>
        <taxon>Deferribacterales</taxon>
        <taxon>Deferribacteraceae</taxon>
        <taxon>Deferribacter</taxon>
    </lineage>
</organism>